<dbReference type="AlphaFoldDB" id="A0A3L8S5I7"/>
<gene>
    <name evidence="2" type="ORF">DV515_00012207</name>
</gene>
<sequence>MLACNSKILDIKHCFVTTAEPAPSLADCGPYQQRHCRKPGEEAPVLLGEVLASQDSSVQAGKAEQQESMDRVHGAWKLRWKELAAFERKHHSSLESAFEVAAQTVEESQPQRDLLKESVPLAVPKEQHE</sequence>
<evidence type="ECO:0000313" key="2">
    <source>
        <dbReference type="EMBL" id="RLV97001.1"/>
    </source>
</evidence>
<organism evidence="2 3">
    <name type="scientific">Chloebia gouldiae</name>
    <name type="common">Gouldian finch</name>
    <name type="synonym">Erythrura gouldiae</name>
    <dbReference type="NCBI Taxonomy" id="44316"/>
    <lineage>
        <taxon>Eukaryota</taxon>
        <taxon>Metazoa</taxon>
        <taxon>Chordata</taxon>
        <taxon>Craniata</taxon>
        <taxon>Vertebrata</taxon>
        <taxon>Euteleostomi</taxon>
        <taxon>Archelosauria</taxon>
        <taxon>Archosauria</taxon>
        <taxon>Dinosauria</taxon>
        <taxon>Saurischia</taxon>
        <taxon>Theropoda</taxon>
        <taxon>Coelurosauria</taxon>
        <taxon>Aves</taxon>
        <taxon>Neognathae</taxon>
        <taxon>Neoaves</taxon>
        <taxon>Telluraves</taxon>
        <taxon>Australaves</taxon>
        <taxon>Passeriformes</taxon>
        <taxon>Passeroidea</taxon>
        <taxon>Passeridae</taxon>
        <taxon>Chloebia</taxon>
    </lineage>
</organism>
<proteinExistence type="predicted"/>
<protein>
    <submittedName>
        <fullName evidence="2">Uncharacterized protein</fullName>
    </submittedName>
</protein>
<keyword evidence="3" id="KW-1185">Reference proteome</keyword>
<comment type="caution">
    <text evidence="2">The sequence shown here is derived from an EMBL/GenBank/DDBJ whole genome shotgun (WGS) entry which is preliminary data.</text>
</comment>
<dbReference type="EMBL" id="QUSF01000064">
    <property type="protein sequence ID" value="RLV97001.1"/>
    <property type="molecule type" value="Genomic_DNA"/>
</dbReference>
<evidence type="ECO:0000313" key="3">
    <source>
        <dbReference type="Proteomes" id="UP000276834"/>
    </source>
</evidence>
<feature type="region of interest" description="Disordered" evidence="1">
    <location>
        <begin position="105"/>
        <end position="129"/>
    </location>
</feature>
<evidence type="ECO:0000256" key="1">
    <source>
        <dbReference type="SAM" id="MobiDB-lite"/>
    </source>
</evidence>
<name>A0A3L8S5I7_CHLGU</name>
<reference evidence="2 3" key="1">
    <citation type="journal article" date="2018" name="Proc. R. Soc. B">
        <title>A non-coding region near Follistatin controls head colour polymorphism in the Gouldian finch.</title>
        <authorList>
            <person name="Toomey M.B."/>
            <person name="Marques C.I."/>
            <person name="Andrade P."/>
            <person name="Araujo P.M."/>
            <person name="Sabatino S."/>
            <person name="Gazda M.A."/>
            <person name="Afonso S."/>
            <person name="Lopes R.J."/>
            <person name="Corbo J.C."/>
            <person name="Carneiro M."/>
        </authorList>
    </citation>
    <scope>NUCLEOTIDE SEQUENCE [LARGE SCALE GENOMIC DNA]</scope>
    <source>
        <strain evidence="2">Red01</strain>
        <tissue evidence="2">Muscle</tissue>
    </source>
</reference>
<accession>A0A3L8S5I7</accession>
<dbReference type="Proteomes" id="UP000276834">
    <property type="component" value="Unassembled WGS sequence"/>
</dbReference>